<dbReference type="EMBL" id="AFAR01000157">
    <property type="protein sequence ID" value="EGF27151.1"/>
    <property type="molecule type" value="Genomic_DNA"/>
</dbReference>
<gene>
    <name evidence="2" type="ORF">RBWH47_04578</name>
</gene>
<dbReference type="AlphaFoldDB" id="F2AT33"/>
<keyword evidence="1" id="KW-1133">Transmembrane helix</keyword>
<keyword evidence="1" id="KW-0812">Transmembrane</keyword>
<evidence type="ECO:0000256" key="1">
    <source>
        <dbReference type="SAM" id="Phobius"/>
    </source>
</evidence>
<dbReference type="Proteomes" id="UP000006222">
    <property type="component" value="Unassembled WGS sequence"/>
</dbReference>
<organism evidence="2 3">
    <name type="scientific">Rhodopirellula baltica WH47</name>
    <dbReference type="NCBI Taxonomy" id="991778"/>
    <lineage>
        <taxon>Bacteria</taxon>
        <taxon>Pseudomonadati</taxon>
        <taxon>Planctomycetota</taxon>
        <taxon>Planctomycetia</taxon>
        <taxon>Pirellulales</taxon>
        <taxon>Pirellulaceae</taxon>
        <taxon>Rhodopirellula</taxon>
    </lineage>
</organism>
<keyword evidence="1" id="KW-0472">Membrane</keyword>
<sequence>MIDWALNLKANRLLLQAVLVPIVLMLAVPGRSSVCRGSRAVLVFVGLLPFGCWLAVDCSVWLVRYRPRRQGWGRISSWGCPRARCGCCLGFGALRAG</sequence>
<feature type="transmembrane region" description="Helical" evidence="1">
    <location>
        <begin position="42"/>
        <end position="63"/>
    </location>
</feature>
<reference evidence="2 3" key="1">
    <citation type="journal article" date="2013" name="Mar. Genomics">
        <title>Expression of sulfatases in Rhodopirellula baltica and the diversity of sulfatases in the genus Rhodopirellula.</title>
        <authorList>
            <person name="Wegner C.E."/>
            <person name="Richter-Heitmann T."/>
            <person name="Klindworth A."/>
            <person name="Klockow C."/>
            <person name="Richter M."/>
            <person name="Achstetter T."/>
            <person name="Glockner F.O."/>
            <person name="Harder J."/>
        </authorList>
    </citation>
    <scope>NUCLEOTIDE SEQUENCE [LARGE SCALE GENOMIC DNA]</scope>
    <source>
        <strain evidence="2 3">WH47</strain>
    </source>
</reference>
<name>F2AT33_RHOBT</name>
<proteinExistence type="predicted"/>
<accession>F2AT33</accession>
<comment type="caution">
    <text evidence="2">The sequence shown here is derived from an EMBL/GenBank/DDBJ whole genome shotgun (WGS) entry which is preliminary data.</text>
</comment>
<protein>
    <submittedName>
        <fullName evidence="2">Uncharacterized protein</fullName>
    </submittedName>
</protein>
<evidence type="ECO:0000313" key="2">
    <source>
        <dbReference type="EMBL" id="EGF27151.1"/>
    </source>
</evidence>
<evidence type="ECO:0000313" key="3">
    <source>
        <dbReference type="Proteomes" id="UP000006222"/>
    </source>
</evidence>